<reference evidence="1 2" key="1">
    <citation type="submission" date="2015-01" db="EMBL/GenBank/DDBJ databases">
        <title>Evolution of Trichinella species and genotypes.</title>
        <authorList>
            <person name="Korhonen P.K."/>
            <person name="Edoardo P."/>
            <person name="Giuseppe L.R."/>
            <person name="Gasser R.B."/>
        </authorList>
    </citation>
    <scope>NUCLEOTIDE SEQUENCE [LARGE SCALE GENOMIC DNA]</scope>
    <source>
        <strain evidence="1">ISS120</strain>
    </source>
</reference>
<dbReference type="EMBL" id="JYDI01005340">
    <property type="protein sequence ID" value="KRY04881.1"/>
    <property type="molecule type" value="Genomic_DNA"/>
</dbReference>
<dbReference type="AlphaFoldDB" id="A0A0V0YXE1"/>
<keyword evidence="2" id="KW-1185">Reference proteome</keyword>
<comment type="caution">
    <text evidence="1">The sequence shown here is derived from an EMBL/GenBank/DDBJ whole genome shotgun (WGS) entry which is preliminary data.</text>
</comment>
<evidence type="ECO:0000313" key="1">
    <source>
        <dbReference type="EMBL" id="KRY04881.1"/>
    </source>
</evidence>
<gene>
    <name evidence="1" type="ORF">T03_11181</name>
</gene>
<protein>
    <submittedName>
        <fullName evidence="1">Uncharacterized protein</fullName>
    </submittedName>
</protein>
<proteinExistence type="predicted"/>
<evidence type="ECO:0000313" key="2">
    <source>
        <dbReference type="Proteomes" id="UP000054653"/>
    </source>
</evidence>
<name>A0A0V0YXE1_TRIBR</name>
<dbReference type="Proteomes" id="UP000054653">
    <property type="component" value="Unassembled WGS sequence"/>
</dbReference>
<organism evidence="1 2">
    <name type="scientific">Trichinella britovi</name>
    <name type="common">Parasitic roundworm</name>
    <dbReference type="NCBI Taxonomy" id="45882"/>
    <lineage>
        <taxon>Eukaryota</taxon>
        <taxon>Metazoa</taxon>
        <taxon>Ecdysozoa</taxon>
        <taxon>Nematoda</taxon>
        <taxon>Enoplea</taxon>
        <taxon>Dorylaimia</taxon>
        <taxon>Trichinellida</taxon>
        <taxon>Trichinellidae</taxon>
        <taxon>Trichinella</taxon>
    </lineage>
</organism>
<accession>A0A0V0YXE1</accession>
<sequence>MVRNAGQHPSEFRAEQAKERALWRCVSASK</sequence>